<feature type="region of interest" description="Disordered" evidence="1">
    <location>
        <begin position="186"/>
        <end position="229"/>
    </location>
</feature>
<evidence type="ECO:0000256" key="1">
    <source>
        <dbReference type="SAM" id="MobiDB-lite"/>
    </source>
</evidence>
<dbReference type="Proteomes" id="UP001219568">
    <property type="component" value="Unassembled WGS sequence"/>
</dbReference>
<name>A0AAD6N4X1_PENCN</name>
<keyword evidence="3" id="KW-1185">Reference proteome</keyword>
<reference evidence="2" key="1">
    <citation type="journal article" date="2023" name="IMA Fungus">
        <title>Comparative genomic study of the Penicillium genus elucidates a diverse pangenome and 15 lateral gene transfer events.</title>
        <authorList>
            <person name="Petersen C."/>
            <person name="Sorensen T."/>
            <person name="Nielsen M.R."/>
            <person name="Sondergaard T.E."/>
            <person name="Sorensen J.L."/>
            <person name="Fitzpatrick D.A."/>
            <person name="Frisvad J.C."/>
            <person name="Nielsen K.L."/>
        </authorList>
    </citation>
    <scope>NUCLEOTIDE SEQUENCE</scope>
    <source>
        <strain evidence="2">IBT 15450</strain>
    </source>
</reference>
<feature type="region of interest" description="Disordered" evidence="1">
    <location>
        <begin position="18"/>
        <end position="74"/>
    </location>
</feature>
<dbReference type="EMBL" id="JAQJZL010000014">
    <property type="protein sequence ID" value="KAJ6030356.1"/>
    <property type="molecule type" value="Genomic_DNA"/>
</dbReference>
<feature type="compositionally biased region" description="Low complexity" evidence="1">
    <location>
        <begin position="60"/>
        <end position="74"/>
    </location>
</feature>
<reference evidence="2" key="2">
    <citation type="submission" date="2023-01" db="EMBL/GenBank/DDBJ databases">
        <authorList>
            <person name="Petersen C."/>
        </authorList>
    </citation>
    <scope>NUCLEOTIDE SEQUENCE</scope>
    <source>
        <strain evidence="2">IBT 15450</strain>
    </source>
</reference>
<accession>A0AAD6N4X1</accession>
<organism evidence="2 3">
    <name type="scientific">Penicillium canescens</name>
    <dbReference type="NCBI Taxonomy" id="5083"/>
    <lineage>
        <taxon>Eukaryota</taxon>
        <taxon>Fungi</taxon>
        <taxon>Dikarya</taxon>
        <taxon>Ascomycota</taxon>
        <taxon>Pezizomycotina</taxon>
        <taxon>Eurotiomycetes</taxon>
        <taxon>Eurotiomycetidae</taxon>
        <taxon>Eurotiales</taxon>
        <taxon>Aspergillaceae</taxon>
        <taxon>Penicillium</taxon>
    </lineage>
</organism>
<protein>
    <submittedName>
        <fullName evidence="2">Uncharacterized protein</fullName>
    </submittedName>
</protein>
<feature type="compositionally biased region" description="Polar residues" evidence="1">
    <location>
        <begin position="18"/>
        <end position="42"/>
    </location>
</feature>
<dbReference type="AlphaFoldDB" id="A0AAD6N4X1"/>
<proteinExistence type="predicted"/>
<evidence type="ECO:0000313" key="2">
    <source>
        <dbReference type="EMBL" id="KAJ6030356.1"/>
    </source>
</evidence>
<gene>
    <name evidence="2" type="ORF">N7460_010622</name>
</gene>
<comment type="caution">
    <text evidence="2">The sequence shown here is derived from an EMBL/GenBank/DDBJ whole genome shotgun (WGS) entry which is preliminary data.</text>
</comment>
<evidence type="ECO:0000313" key="3">
    <source>
        <dbReference type="Proteomes" id="UP001219568"/>
    </source>
</evidence>
<sequence>MRTARRRPFHSLRCEQTTLNSAETPTSSSLQTTAGQTPSIAATNPPIGEKTTSKMATNGPSTLPPTTVQSTTTISQSAAHDFLAAYLDRAATDPSLQPNASISEHGPVSRTTAAAPNLILHNLKRVQAGLSGEHLGRDLTVAKQNPGEEYLDIAAGVVPNTQEQEQDEGNDLEMNDAQFETEAEAFAEQEAGIDKEERKRKKKERRMAEKKNKAKAKANVEVEVEEDSE</sequence>